<keyword evidence="2" id="KW-0560">Oxidoreductase</keyword>
<evidence type="ECO:0000256" key="2">
    <source>
        <dbReference type="ARBA" id="ARBA00023002"/>
    </source>
</evidence>
<name>A0A1R2BKT7_9CILI</name>
<keyword evidence="3" id="KW-0472">Membrane</keyword>
<dbReference type="OrthoDB" id="1393670at2759"/>
<evidence type="ECO:0000313" key="5">
    <source>
        <dbReference type="Proteomes" id="UP000187209"/>
    </source>
</evidence>
<comment type="caution">
    <text evidence="4">The sequence shown here is derived from an EMBL/GenBank/DDBJ whole genome shotgun (WGS) entry which is preliminary data.</text>
</comment>
<comment type="similarity">
    <text evidence="1">Belongs to the short-chain dehydrogenases/reductases (SDR) family.</text>
</comment>
<dbReference type="EMBL" id="MPUH01000578">
    <property type="protein sequence ID" value="OMJ77380.1"/>
    <property type="molecule type" value="Genomic_DNA"/>
</dbReference>
<dbReference type="AlphaFoldDB" id="A0A1R2BKT7"/>
<dbReference type="InterPro" id="IPR036291">
    <property type="entry name" value="NAD(P)-bd_dom_sf"/>
</dbReference>
<dbReference type="Pfam" id="PF00106">
    <property type="entry name" value="adh_short"/>
    <property type="match status" value="1"/>
</dbReference>
<reference evidence="4 5" key="1">
    <citation type="submission" date="2016-11" db="EMBL/GenBank/DDBJ databases">
        <title>The macronuclear genome of Stentor coeruleus: a giant cell with tiny introns.</title>
        <authorList>
            <person name="Slabodnick M."/>
            <person name="Ruby J.G."/>
            <person name="Reiff S.B."/>
            <person name="Swart E.C."/>
            <person name="Gosai S."/>
            <person name="Prabakaran S."/>
            <person name="Witkowska E."/>
            <person name="Larue G.E."/>
            <person name="Fisher S."/>
            <person name="Freeman R.M."/>
            <person name="Gunawardena J."/>
            <person name="Chu W."/>
            <person name="Stover N.A."/>
            <person name="Gregory B.D."/>
            <person name="Nowacki M."/>
            <person name="Derisi J."/>
            <person name="Roy S.W."/>
            <person name="Marshall W.F."/>
            <person name="Sood P."/>
        </authorList>
    </citation>
    <scope>NUCLEOTIDE SEQUENCE [LARGE SCALE GENOMIC DNA]</scope>
    <source>
        <strain evidence="4">WM001</strain>
    </source>
</reference>
<dbReference type="PIRSF" id="PIRSF000126">
    <property type="entry name" value="11-beta-HSD1"/>
    <property type="match status" value="1"/>
</dbReference>
<evidence type="ECO:0000256" key="1">
    <source>
        <dbReference type="ARBA" id="ARBA00006484"/>
    </source>
</evidence>
<gene>
    <name evidence="4" type="ORF">SteCoe_23024</name>
</gene>
<dbReference type="InterPro" id="IPR002347">
    <property type="entry name" value="SDR_fam"/>
</dbReference>
<proteinExistence type="inferred from homology"/>
<feature type="transmembrane region" description="Helical" evidence="3">
    <location>
        <begin position="6"/>
        <end position="28"/>
    </location>
</feature>
<dbReference type="InterPro" id="IPR051019">
    <property type="entry name" value="VLCFA-Steroid_DH"/>
</dbReference>
<dbReference type="PANTHER" id="PTHR43899:SF13">
    <property type="entry name" value="RH59310P"/>
    <property type="match status" value="1"/>
</dbReference>
<dbReference type="Gene3D" id="3.40.50.720">
    <property type="entry name" value="NAD(P)-binding Rossmann-like Domain"/>
    <property type="match status" value="1"/>
</dbReference>
<dbReference type="PANTHER" id="PTHR43899">
    <property type="entry name" value="RH59310P"/>
    <property type="match status" value="1"/>
</dbReference>
<dbReference type="SUPFAM" id="SSF51735">
    <property type="entry name" value="NAD(P)-binding Rossmann-fold domains"/>
    <property type="match status" value="1"/>
</dbReference>
<dbReference type="Proteomes" id="UP000187209">
    <property type="component" value="Unassembled WGS sequence"/>
</dbReference>
<accession>A0A1R2BKT7</accession>
<keyword evidence="3" id="KW-0812">Transmembrane</keyword>
<dbReference type="PRINTS" id="PR00081">
    <property type="entry name" value="GDHRDH"/>
</dbReference>
<evidence type="ECO:0008006" key="6">
    <source>
        <dbReference type="Google" id="ProtNLM"/>
    </source>
</evidence>
<keyword evidence="5" id="KW-1185">Reference proteome</keyword>
<protein>
    <recommendedName>
        <fullName evidence="6">Steroid dehydrogenase</fullName>
    </recommendedName>
</protein>
<dbReference type="GO" id="GO:0016491">
    <property type="term" value="F:oxidoreductase activity"/>
    <property type="evidence" value="ECO:0007669"/>
    <property type="project" value="UniProtKB-KW"/>
</dbReference>
<evidence type="ECO:0000313" key="4">
    <source>
        <dbReference type="EMBL" id="OMJ77380.1"/>
    </source>
</evidence>
<keyword evidence="3" id="KW-1133">Transmembrane helix</keyword>
<organism evidence="4 5">
    <name type="scientific">Stentor coeruleus</name>
    <dbReference type="NCBI Taxonomy" id="5963"/>
    <lineage>
        <taxon>Eukaryota</taxon>
        <taxon>Sar</taxon>
        <taxon>Alveolata</taxon>
        <taxon>Ciliophora</taxon>
        <taxon>Postciliodesmatophora</taxon>
        <taxon>Heterotrichea</taxon>
        <taxon>Heterotrichida</taxon>
        <taxon>Stentoridae</taxon>
        <taxon>Stentor</taxon>
    </lineage>
</organism>
<evidence type="ECO:0000256" key="3">
    <source>
        <dbReference type="SAM" id="Phobius"/>
    </source>
</evidence>
<sequence length="309" mass="34969">MSILWYFELVGVIIAGLMFFDWFCEFYYNLRAYCARKNLKQYGQGSWAIITGATDGIGLGFAKVLAKNNFNIVLVSRNPEKLASVEGEIKSYGVQTLSISKDFSKCPENPEDFFNDIDEKTRDLDVSILVNNIGSAYAGHFHDSTPQEISNQNALNLWPIVYLTKIFARRMLNRTPPSAIINLSSTGSLVPVSGLTVYCAGKSFDHLFTLDTNEEIRYLAKQEKLNGIHLLSLQPSFVETPLIKDFDRKPLVISPECCAENALRVLGKVNYSSAHWKHMIYAMGYRNIPWYINARVSLKALLKQKKRNS</sequence>